<evidence type="ECO:0000313" key="1">
    <source>
        <dbReference type="EMBL" id="QBE48551.1"/>
    </source>
</evidence>
<gene>
    <name evidence="1" type="ORF">EVS81_06650</name>
</gene>
<protein>
    <submittedName>
        <fullName evidence="1">Uncharacterized protein</fullName>
    </submittedName>
</protein>
<keyword evidence="2" id="KW-1185">Reference proteome</keyword>
<dbReference type="Proteomes" id="UP000289260">
    <property type="component" value="Chromosome"/>
</dbReference>
<name>A0A4P6KF19_9MICO</name>
<accession>A0A4P6KF19</accession>
<reference evidence="1 2" key="1">
    <citation type="submission" date="2019-02" db="EMBL/GenBank/DDBJ databases">
        <authorList>
            <person name="Sun L."/>
            <person name="Pan D."/>
            <person name="Wu X."/>
        </authorList>
    </citation>
    <scope>NUCLEOTIDE SEQUENCE [LARGE SCALE GENOMIC DNA]</scope>
    <source>
        <strain evidence="1 2">JW-1</strain>
    </source>
</reference>
<evidence type="ECO:0000313" key="2">
    <source>
        <dbReference type="Proteomes" id="UP000289260"/>
    </source>
</evidence>
<dbReference type="OrthoDB" id="4990959at2"/>
<sequence length="102" mass="10374">MADQLNIKDDALEAGGSGLVSAAQVMAQSNRVVPPDAWESLTGIGGGVRRFLRGLQTGRLALADAARTAGGEVAGVMRESSALDALIANSLYSGFAVRGSGR</sequence>
<proteinExistence type="predicted"/>
<dbReference type="KEGG" id="ltr:EVS81_06650"/>
<dbReference type="RefSeq" id="WP_130109687.1">
    <property type="nucleotide sequence ID" value="NZ_CP035806.1"/>
</dbReference>
<organism evidence="1 2">
    <name type="scientific">Leucobacter triazinivorans</name>
    <dbReference type="NCBI Taxonomy" id="1784719"/>
    <lineage>
        <taxon>Bacteria</taxon>
        <taxon>Bacillati</taxon>
        <taxon>Actinomycetota</taxon>
        <taxon>Actinomycetes</taxon>
        <taxon>Micrococcales</taxon>
        <taxon>Microbacteriaceae</taxon>
        <taxon>Leucobacter</taxon>
    </lineage>
</organism>
<dbReference type="EMBL" id="CP035806">
    <property type="protein sequence ID" value="QBE48551.1"/>
    <property type="molecule type" value="Genomic_DNA"/>
</dbReference>
<dbReference type="AlphaFoldDB" id="A0A4P6KF19"/>